<dbReference type="InterPro" id="IPR029033">
    <property type="entry name" value="His_PPase_superfam"/>
</dbReference>
<reference evidence="3 4" key="1">
    <citation type="submission" date="2020-03" db="EMBL/GenBank/DDBJ databases">
        <title>Sequencing the genomes of 1000 actinobacteria strains.</title>
        <authorList>
            <person name="Klenk H.-P."/>
        </authorList>
    </citation>
    <scope>NUCLEOTIDE SEQUENCE [LARGE SCALE GENOMIC DNA]</scope>
    <source>
        <strain evidence="3 4">DSM 45685</strain>
    </source>
</reference>
<dbReference type="EMBL" id="JAAOYM010000001">
    <property type="protein sequence ID" value="NIJ10785.1"/>
    <property type="molecule type" value="Genomic_DNA"/>
</dbReference>
<accession>A0A7X5UML0</accession>
<dbReference type="InterPro" id="IPR050275">
    <property type="entry name" value="PGM_Phosphatase"/>
</dbReference>
<organism evidence="3 4">
    <name type="scientific">Saccharomonospora amisosensis</name>
    <dbReference type="NCBI Taxonomy" id="1128677"/>
    <lineage>
        <taxon>Bacteria</taxon>
        <taxon>Bacillati</taxon>
        <taxon>Actinomycetota</taxon>
        <taxon>Actinomycetes</taxon>
        <taxon>Pseudonocardiales</taxon>
        <taxon>Pseudonocardiaceae</taxon>
        <taxon>Saccharomonospora</taxon>
    </lineage>
</organism>
<dbReference type="SMART" id="SM00855">
    <property type="entry name" value="PGAM"/>
    <property type="match status" value="1"/>
</dbReference>
<feature type="binding site" evidence="2">
    <location>
        <position position="63"/>
    </location>
    <ligand>
        <name>substrate</name>
    </ligand>
</feature>
<evidence type="ECO:0000313" key="4">
    <source>
        <dbReference type="Proteomes" id="UP000545493"/>
    </source>
</evidence>
<comment type="caution">
    <text evidence="3">The sequence shown here is derived from an EMBL/GenBank/DDBJ whole genome shotgun (WGS) entry which is preliminary data.</text>
</comment>
<dbReference type="Proteomes" id="UP000545493">
    <property type="component" value="Unassembled WGS sequence"/>
</dbReference>
<dbReference type="RefSeq" id="WP_167167186.1">
    <property type="nucleotide sequence ID" value="NZ_JAAOYM010000001.1"/>
</dbReference>
<dbReference type="PANTHER" id="PTHR48100">
    <property type="entry name" value="BROAD-SPECIFICITY PHOSPHATASE YOR283W-RELATED"/>
    <property type="match status" value="1"/>
</dbReference>
<keyword evidence="3" id="KW-0413">Isomerase</keyword>
<dbReference type="InterPro" id="IPR013078">
    <property type="entry name" value="His_Pase_superF_clade-1"/>
</dbReference>
<protein>
    <submittedName>
        <fullName evidence="3">Putative phosphoglycerate mutase</fullName>
        <ecNumber evidence="3">5.4.2.12</ecNumber>
    </submittedName>
</protein>
<feature type="active site" description="Tele-phosphohistidine intermediate" evidence="1">
    <location>
        <position position="11"/>
    </location>
</feature>
<dbReference type="Pfam" id="PF00300">
    <property type="entry name" value="His_Phos_1"/>
    <property type="match status" value="1"/>
</dbReference>
<dbReference type="EC" id="5.4.2.12" evidence="3"/>
<name>A0A7X5UML0_9PSEU</name>
<feature type="active site" description="Proton donor/acceptor" evidence="1">
    <location>
        <position position="84"/>
    </location>
</feature>
<evidence type="ECO:0000313" key="3">
    <source>
        <dbReference type="EMBL" id="NIJ10785.1"/>
    </source>
</evidence>
<evidence type="ECO:0000256" key="2">
    <source>
        <dbReference type="PIRSR" id="PIRSR613078-2"/>
    </source>
</evidence>
<dbReference type="NCBIfam" id="NF009993">
    <property type="entry name" value="PRK13462.1"/>
    <property type="match status" value="1"/>
</dbReference>
<dbReference type="SUPFAM" id="SSF53254">
    <property type="entry name" value="Phosphoglycerate mutase-like"/>
    <property type="match status" value="1"/>
</dbReference>
<gene>
    <name evidence="3" type="ORF">FHU38_001129</name>
</gene>
<dbReference type="GO" id="GO:0016791">
    <property type="term" value="F:phosphatase activity"/>
    <property type="evidence" value="ECO:0007669"/>
    <property type="project" value="TreeGrafter"/>
</dbReference>
<keyword evidence="4" id="KW-1185">Reference proteome</keyword>
<dbReference type="AlphaFoldDB" id="A0A7X5UML0"/>
<feature type="binding site" evidence="2">
    <location>
        <begin position="84"/>
        <end position="87"/>
    </location>
    <ligand>
        <name>substrate</name>
    </ligand>
</feature>
<dbReference type="CDD" id="cd07067">
    <property type="entry name" value="HP_PGM_like"/>
    <property type="match status" value="1"/>
</dbReference>
<dbReference type="PANTHER" id="PTHR48100:SF15">
    <property type="entry name" value="SEDOHEPTULOSE 1,7-BISPHOSPHATASE"/>
    <property type="match status" value="1"/>
</dbReference>
<proteinExistence type="predicted"/>
<feature type="binding site" evidence="2">
    <location>
        <begin position="23"/>
        <end position="24"/>
    </location>
    <ligand>
        <name>substrate</name>
    </ligand>
</feature>
<dbReference type="Gene3D" id="3.40.50.1240">
    <property type="entry name" value="Phosphoglycerate mutase-like"/>
    <property type="match status" value="1"/>
</dbReference>
<dbReference type="GO" id="GO:0004619">
    <property type="term" value="F:phosphoglycerate mutase activity"/>
    <property type="evidence" value="ECO:0007669"/>
    <property type="project" value="UniProtKB-EC"/>
</dbReference>
<evidence type="ECO:0000256" key="1">
    <source>
        <dbReference type="PIRSR" id="PIRSR613078-1"/>
    </source>
</evidence>
<sequence>MDQHPLVLLRHGQTEWSAEGRHTGRTDLPLTAVGERQAHAAGRTYAMMNDRSPVLVLSSPRRRALRTAELAGLRVDEVTEELSEWDYGDYEGLTTTEIRERVPGWTVWSHETPGGESADEVGARADRLLTRVRDPLTEGAVILVGHGHLSRVLIARWLGLAPCAGVHFRFDPASVTVLGHERGVPQIQHLNVPPS</sequence>